<feature type="region of interest" description="Disordered" evidence="1">
    <location>
        <begin position="44"/>
        <end position="83"/>
    </location>
</feature>
<name>A0ABS9XLX7_9ACTN</name>
<accession>A0ABS9XLX7</accession>
<proteinExistence type="predicted"/>
<reference evidence="2" key="1">
    <citation type="submission" date="2022-03" db="EMBL/GenBank/DDBJ databases">
        <title>Streptomyces 7R015 and 7R016 isolated from Barleria lupulina in Thailand.</title>
        <authorList>
            <person name="Kanchanasin P."/>
            <person name="Phongsopitanun W."/>
            <person name="Tanasupawat S."/>
        </authorList>
    </citation>
    <scope>NUCLEOTIDE SEQUENCE</scope>
    <source>
        <strain evidence="2">7R016</strain>
    </source>
</reference>
<dbReference type="Proteomes" id="UP001165270">
    <property type="component" value="Unassembled WGS sequence"/>
</dbReference>
<dbReference type="EMBL" id="JALDAX010000010">
    <property type="protein sequence ID" value="MCI3243084.1"/>
    <property type="molecule type" value="Genomic_DNA"/>
</dbReference>
<dbReference type="RefSeq" id="WP_242711400.1">
    <property type="nucleotide sequence ID" value="NZ_JALDAX010000010.1"/>
</dbReference>
<organism evidence="2 3">
    <name type="scientific">Streptomyces spinosisporus</name>
    <dbReference type="NCBI Taxonomy" id="2927582"/>
    <lineage>
        <taxon>Bacteria</taxon>
        <taxon>Bacillati</taxon>
        <taxon>Actinomycetota</taxon>
        <taxon>Actinomycetes</taxon>
        <taxon>Kitasatosporales</taxon>
        <taxon>Streptomycetaceae</taxon>
        <taxon>Streptomyces</taxon>
    </lineage>
</organism>
<evidence type="ECO:0000313" key="3">
    <source>
        <dbReference type="Proteomes" id="UP001165270"/>
    </source>
</evidence>
<sequence length="83" mass="9010">MDSSEHVCPVCGQPVETVIRRYKTLGAWVPRWVAGPCRNRSCEAYVPKDQDEDPDQDPGVRQRPAGSGAGAGEEPEETAPQTS</sequence>
<gene>
    <name evidence="2" type="ORF">MQN93_25500</name>
</gene>
<comment type="caution">
    <text evidence="2">The sequence shown here is derived from an EMBL/GenBank/DDBJ whole genome shotgun (WGS) entry which is preliminary data.</text>
</comment>
<evidence type="ECO:0000313" key="2">
    <source>
        <dbReference type="EMBL" id="MCI3243084.1"/>
    </source>
</evidence>
<protein>
    <submittedName>
        <fullName evidence="2">Uncharacterized protein</fullName>
    </submittedName>
</protein>
<keyword evidence="3" id="KW-1185">Reference proteome</keyword>
<evidence type="ECO:0000256" key="1">
    <source>
        <dbReference type="SAM" id="MobiDB-lite"/>
    </source>
</evidence>